<dbReference type="SMART" id="SM00358">
    <property type="entry name" value="DSRM"/>
    <property type="match status" value="2"/>
</dbReference>
<feature type="domain" description="DRBM" evidence="3">
    <location>
        <begin position="4"/>
        <end position="69"/>
    </location>
</feature>
<proteinExistence type="predicted"/>
<feature type="domain" description="DRBM" evidence="3">
    <location>
        <begin position="89"/>
        <end position="151"/>
    </location>
</feature>
<gene>
    <name evidence="4" type="ORF">NQ314_002996</name>
</gene>
<dbReference type="InterPro" id="IPR014720">
    <property type="entry name" value="dsRBD_dom"/>
</dbReference>
<evidence type="ECO:0000313" key="5">
    <source>
        <dbReference type="Proteomes" id="UP001162156"/>
    </source>
</evidence>
<protein>
    <recommendedName>
        <fullName evidence="3">DRBM domain-containing protein</fullName>
    </recommendedName>
</protein>
<name>A0AAV8ZPZ3_9CUCU</name>
<sequence>MNKTPVSILQELMVQRKEHMPDYIIENSDRPGDFKCTVKICGYEVFDFASTKQQAKQNSAKKALLLLGVNNVGQQSSSAIKQQNELYINYVGKLNEFASTHKKSYPIYCDNIVHLNGNFVTQCNFMKWTTEGYGPKKKDSKQDAARMMLEK</sequence>
<keyword evidence="5" id="KW-1185">Reference proteome</keyword>
<dbReference type="SUPFAM" id="SSF54768">
    <property type="entry name" value="dsRNA-binding domain-like"/>
    <property type="match status" value="2"/>
</dbReference>
<accession>A0AAV8ZPZ3</accession>
<reference evidence="4" key="1">
    <citation type="journal article" date="2023" name="Insect Mol. Biol.">
        <title>Genome sequencing provides insights into the evolution of gene families encoding plant cell wall-degrading enzymes in longhorned beetles.</title>
        <authorList>
            <person name="Shin N.R."/>
            <person name="Okamura Y."/>
            <person name="Kirsch R."/>
            <person name="Pauchet Y."/>
        </authorList>
    </citation>
    <scope>NUCLEOTIDE SEQUENCE</scope>
    <source>
        <strain evidence="4">RBIC_L_NR</strain>
    </source>
</reference>
<dbReference type="GO" id="GO:0070578">
    <property type="term" value="C:RISC-loading complex"/>
    <property type="evidence" value="ECO:0007669"/>
    <property type="project" value="TreeGrafter"/>
</dbReference>
<evidence type="ECO:0000313" key="4">
    <source>
        <dbReference type="EMBL" id="KAJ8967268.1"/>
    </source>
</evidence>
<evidence type="ECO:0000256" key="1">
    <source>
        <dbReference type="ARBA" id="ARBA00022884"/>
    </source>
</evidence>
<dbReference type="PANTHER" id="PTHR46205:SF3">
    <property type="entry name" value="LOQUACIOUS, ISOFORM B"/>
    <property type="match status" value="1"/>
</dbReference>
<dbReference type="GO" id="GO:0016442">
    <property type="term" value="C:RISC complex"/>
    <property type="evidence" value="ECO:0007669"/>
    <property type="project" value="TreeGrafter"/>
</dbReference>
<dbReference type="InterPro" id="IPR051247">
    <property type="entry name" value="RLC_Component"/>
</dbReference>
<keyword evidence="1 2" id="KW-0694">RNA-binding</keyword>
<dbReference type="PANTHER" id="PTHR46205">
    <property type="entry name" value="LOQUACIOUS, ISOFORM B"/>
    <property type="match status" value="1"/>
</dbReference>
<dbReference type="AlphaFoldDB" id="A0AAV8ZPZ3"/>
<dbReference type="Pfam" id="PF00035">
    <property type="entry name" value="dsrm"/>
    <property type="match status" value="2"/>
</dbReference>
<dbReference type="GO" id="GO:0030422">
    <property type="term" value="P:siRNA processing"/>
    <property type="evidence" value="ECO:0007669"/>
    <property type="project" value="TreeGrafter"/>
</dbReference>
<dbReference type="GO" id="GO:0003725">
    <property type="term" value="F:double-stranded RNA binding"/>
    <property type="evidence" value="ECO:0007669"/>
    <property type="project" value="TreeGrafter"/>
</dbReference>
<dbReference type="CDD" id="cd00048">
    <property type="entry name" value="DSRM_SF"/>
    <property type="match status" value="1"/>
</dbReference>
<dbReference type="EMBL" id="JANEYF010000880">
    <property type="protein sequence ID" value="KAJ8967268.1"/>
    <property type="molecule type" value="Genomic_DNA"/>
</dbReference>
<dbReference type="GO" id="GO:0005737">
    <property type="term" value="C:cytoplasm"/>
    <property type="evidence" value="ECO:0007669"/>
    <property type="project" value="TreeGrafter"/>
</dbReference>
<organism evidence="4 5">
    <name type="scientific">Rhamnusium bicolor</name>
    <dbReference type="NCBI Taxonomy" id="1586634"/>
    <lineage>
        <taxon>Eukaryota</taxon>
        <taxon>Metazoa</taxon>
        <taxon>Ecdysozoa</taxon>
        <taxon>Arthropoda</taxon>
        <taxon>Hexapoda</taxon>
        <taxon>Insecta</taxon>
        <taxon>Pterygota</taxon>
        <taxon>Neoptera</taxon>
        <taxon>Endopterygota</taxon>
        <taxon>Coleoptera</taxon>
        <taxon>Polyphaga</taxon>
        <taxon>Cucujiformia</taxon>
        <taxon>Chrysomeloidea</taxon>
        <taxon>Cerambycidae</taxon>
        <taxon>Lepturinae</taxon>
        <taxon>Rhagiini</taxon>
        <taxon>Rhamnusium</taxon>
    </lineage>
</organism>
<dbReference type="Proteomes" id="UP001162156">
    <property type="component" value="Unassembled WGS sequence"/>
</dbReference>
<dbReference type="Gene3D" id="3.30.160.20">
    <property type="match status" value="2"/>
</dbReference>
<dbReference type="GO" id="GO:0070920">
    <property type="term" value="P:regulation of regulatory ncRNA processing"/>
    <property type="evidence" value="ECO:0007669"/>
    <property type="project" value="TreeGrafter"/>
</dbReference>
<evidence type="ECO:0000259" key="3">
    <source>
        <dbReference type="PROSITE" id="PS50137"/>
    </source>
</evidence>
<dbReference type="GO" id="GO:0005634">
    <property type="term" value="C:nucleus"/>
    <property type="evidence" value="ECO:0007669"/>
    <property type="project" value="TreeGrafter"/>
</dbReference>
<comment type="caution">
    <text evidence="4">The sequence shown here is derived from an EMBL/GenBank/DDBJ whole genome shotgun (WGS) entry which is preliminary data.</text>
</comment>
<dbReference type="PROSITE" id="PS50137">
    <property type="entry name" value="DS_RBD"/>
    <property type="match status" value="2"/>
</dbReference>
<dbReference type="GO" id="GO:0035197">
    <property type="term" value="F:siRNA binding"/>
    <property type="evidence" value="ECO:0007669"/>
    <property type="project" value="TreeGrafter"/>
</dbReference>
<evidence type="ECO:0000256" key="2">
    <source>
        <dbReference type="PROSITE-ProRule" id="PRU00266"/>
    </source>
</evidence>